<dbReference type="AlphaFoldDB" id="A0AAD8HCD3"/>
<dbReference type="GO" id="GO:0009959">
    <property type="term" value="P:negative gravitropism"/>
    <property type="evidence" value="ECO:0007669"/>
    <property type="project" value="InterPro"/>
</dbReference>
<dbReference type="Proteomes" id="UP001237642">
    <property type="component" value="Unassembled WGS sequence"/>
</dbReference>
<evidence type="ECO:0000313" key="4">
    <source>
        <dbReference type="Proteomes" id="UP001237642"/>
    </source>
</evidence>
<gene>
    <name evidence="3" type="ORF">POM88_040085</name>
</gene>
<dbReference type="Pfam" id="PF24994">
    <property type="entry name" value="GIL1_IRKI_C"/>
    <property type="match status" value="1"/>
</dbReference>
<dbReference type="GO" id="GO:0009639">
    <property type="term" value="P:response to red or far red light"/>
    <property type="evidence" value="ECO:0007669"/>
    <property type="project" value="InterPro"/>
</dbReference>
<feature type="domain" description="DUF641" evidence="1">
    <location>
        <begin position="82"/>
        <end position="212"/>
    </location>
</feature>
<dbReference type="InterPro" id="IPR056813">
    <property type="entry name" value="GIL1_IRKI_C"/>
</dbReference>
<evidence type="ECO:0000259" key="2">
    <source>
        <dbReference type="Pfam" id="PF24994"/>
    </source>
</evidence>
<reference evidence="3" key="2">
    <citation type="submission" date="2023-05" db="EMBL/GenBank/DDBJ databases">
        <authorList>
            <person name="Schelkunov M.I."/>
        </authorList>
    </citation>
    <scope>NUCLEOTIDE SEQUENCE</scope>
    <source>
        <strain evidence="3">Hsosn_3</strain>
        <tissue evidence="3">Leaf</tissue>
    </source>
</reference>
<dbReference type="PANTHER" id="PTHR31161">
    <property type="entry name" value="PROTEIN GRAVITROPIC IN THE LIGHT 1"/>
    <property type="match status" value="1"/>
</dbReference>
<evidence type="ECO:0000313" key="3">
    <source>
        <dbReference type="EMBL" id="KAK1364524.1"/>
    </source>
</evidence>
<reference evidence="3" key="1">
    <citation type="submission" date="2023-02" db="EMBL/GenBank/DDBJ databases">
        <title>Genome of toxic invasive species Heracleum sosnowskyi carries increased number of genes despite the absence of recent whole-genome duplications.</title>
        <authorList>
            <person name="Schelkunov M."/>
            <person name="Shtratnikova V."/>
            <person name="Makarenko M."/>
            <person name="Klepikova A."/>
            <person name="Omelchenko D."/>
            <person name="Novikova G."/>
            <person name="Obukhova E."/>
            <person name="Bogdanov V."/>
            <person name="Penin A."/>
            <person name="Logacheva M."/>
        </authorList>
    </citation>
    <scope>NUCLEOTIDE SEQUENCE</scope>
    <source>
        <strain evidence="3">Hsosn_3</strain>
        <tissue evidence="3">Leaf</tissue>
    </source>
</reference>
<sequence length="470" mass="53291">MTEMDTSSKQPQISDYFQKFALAFKAKTVEFFAEEEDPTSDTDPNFTLLDSQEFTIDQKVVVVKPDPTRISSSPNSIQPINTHFAKTLISSLFAITSSFEASYLQLQTAHVPFDEEAVKVADKALILQLKKLYEVRNLYKDSRLNSNFDFDVNLLVGSCLEAQVQENQSKLRALGTMVNRLQSDIDVKDDEVLVCRKKLSEVELGNFKLSKKLSNYLKVNDSRGTELLLTVRVFESMLVDVGKLLRRFSKLLTGLMRKAGWDLDSAANSVYCDVEYAKKEHNKFAFLSYVCLAMFRGFDLRDFGLEGSEGFSNGDGLGKGDGSCMKELLEHVSGVPMEILSRNPKCEFSKFCERKYEQIIHPTMESSIFRNFDQKEVVIDSWKSLKVFYESFVNMASSVWSLHKLAHSFCPVVEIFQVERGVDYSLVYMEDVLKRDVLPGKSRAKVGLTVLPGFRISKTIIQSQVYLTGL</sequence>
<protein>
    <submittedName>
        <fullName evidence="3">DUF641 domain-containing protein</fullName>
    </submittedName>
</protein>
<dbReference type="InterPro" id="IPR040225">
    <property type="entry name" value="GIL1-like"/>
</dbReference>
<evidence type="ECO:0000259" key="1">
    <source>
        <dbReference type="Pfam" id="PF04859"/>
    </source>
</evidence>
<comment type="caution">
    <text evidence="3">The sequence shown here is derived from an EMBL/GenBank/DDBJ whole genome shotgun (WGS) entry which is preliminary data.</text>
</comment>
<dbReference type="EMBL" id="JAUIZM010000009">
    <property type="protein sequence ID" value="KAK1364524.1"/>
    <property type="molecule type" value="Genomic_DNA"/>
</dbReference>
<dbReference type="InterPro" id="IPR006943">
    <property type="entry name" value="DUF641_pln"/>
</dbReference>
<accession>A0AAD8HCD3</accession>
<keyword evidence="4" id="KW-1185">Reference proteome</keyword>
<dbReference type="Pfam" id="PF04859">
    <property type="entry name" value="DUF641"/>
    <property type="match status" value="1"/>
</dbReference>
<feature type="domain" description="GIL1/IRKI C-terminal" evidence="2">
    <location>
        <begin position="415"/>
        <end position="466"/>
    </location>
</feature>
<name>A0AAD8HCD3_9APIA</name>
<proteinExistence type="predicted"/>
<organism evidence="3 4">
    <name type="scientific">Heracleum sosnowskyi</name>
    <dbReference type="NCBI Taxonomy" id="360622"/>
    <lineage>
        <taxon>Eukaryota</taxon>
        <taxon>Viridiplantae</taxon>
        <taxon>Streptophyta</taxon>
        <taxon>Embryophyta</taxon>
        <taxon>Tracheophyta</taxon>
        <taxon>Spermatophyta</taxon>
        <taxon>Magnoliopsida</taxon>
        <taxon>eudicotyledons</taxon>
        <taxon>Gunneridae</taxon>
        <taxon>Pentapetalae</taxon>
        <taxon>asterids</taxon>
        <taxon>campanulids</taxon>
        <taxon>Apiales</taxon>
        <taxon>Apiaceae</taxon>
        <taxon>Apioideae</taxon>
        <taxon>apioid superclade</taxon>
        <taxon>Tordylieae</taxon>
        <taxon>Tordyliinae</taxon>
        <taxon>Heracleum</taxon>
    </lineage>
</organism>